<feature type="transmembrane region" description="Helical" evidence="1">
    <location>
        <begin position="50"/>
        <end position="69"/>
    </location>
</feature>
<keyword evidence="1" id="KW-0812">Transmembrane</keyword>
<dbReference type="EMBL" id="NWTK01000003">
    <property type="protein sequence ID" value="PKR55048.1"/>
    <property type="molecule type" value="Genomic_DNA"/>
</dbReference>
<dbReference type="RefSeq" id="WP_101264891.1">
    <property type="nucleotide sequence ID" value="NZ_NWTK01000003.1"/>
</dbReference>
<proteinExistence type="predicted"/>
<protein>
    <submittedName>
        <fullName evidence="2">Uncharacterized protein</fullName>
    </submittedName>
</protein>
<dbReference type="Proteomes" id="UP000233597">
    <property type="component" value="Unassembled WGS sequence"/>
</dbReference>
<dbReference type="AlphaFoldDB" id="A0A2N3KWZ0"/>
<organism evidence="2 3">
    <name type="scientific">Thalassospira marina</name>
    <dbReference type="NCBI Taxonomy" id="2048283"/>
    <lineage>
        <taxon>Bacteria</taxon>
        <taxon>Pseudomonadati</taxon>
        <taxon>Pseudomonadota</taxon>
        <taxon>Alphaproteobacteria</taxon>
        <taxon>Rhodospirillales</taxon>
        <taxon>Thalassospiraceae</taxon>
        <taxon>Thalassospira</taxon>
    </lineage>
</organism>
<dbReference type="OrthoDB" id="9987105at2"/>
<keyword evidence="1" id="KW-0472">Membrane</keyword>
<accession>A0A2N3KWZ0</accession>
<evidence type="ECO:0000256" key="1">
    <source>
        <dbReference type="SAM" id="Phobius"/>
    </source>
</evidence>
<comment type="caution">
    <text evidence="2">The sequence shown here is derived from an EMBL/GenBank/DDBJ whole genome shotgun (WGS) entry which is preliminary data.</text>
</comment>
<gene>
    <name evidence="2" type="ORF">COO20_06585</name>
</gene>
<keyword evidence="1" id="KW-1133">Transmembrane helix</keyword>
<evidence type="ECO:0000313" key="2">
    <source>
        <dbReference type="EMBL" id="PKR55048.1"/>
    </source>
</evidence>
<feature type="transmembrane region" description="Helical" evidence="1">
    <location>
        <begin position="6"/>
        <end position="30"/>
    </location>
</feature>
<reference evidence="2 3" key="1">
    <citation type="submission" date="2017-09" db="EMBL/GenBank/DDBJ databases">
        <title>Biodiversity and function of Thalassospira species in the particle-attached aromatic-hydrocarbon-degrading consortia from the surface seawater of the South China Sea.</title>
        <authorList>
            <person name="Dong C."/>
            <person name="Liu R."/>
            <person name="Shao Z."/>
        </authorList>
    </citation>
    <scope>NUCLEOTIDE SEQUENCE [LARGE SCALE GENOMIC DNA]</scope>
    <source>
        <strain evidence="2 3">CSC1P2</strain>
    </source>
</reference>
<sequence>MTDIILISTLLKLGLSLLAFACAWGGLRLFDIVTGFDFKNWIKHADHRSISNYLGFRQLAICILFGLILSS</sequence>
<evidence type="ECO:0000313" key="3">
    <source>
        <dbReference type="Proteomes" id="UP000233597"/>
    </source>
</evidence>
<name>A0A2N3KWZ0_9PROT</name>